<dbReference type="AlphaFoldDB" id="A0A0M3I6Q3"/>
<sequence length="87" mass="9548">MPNAGTDEESGSQPAMTAVYKSEQADELRSGTQQQLRKSRMEILHRKNASSHKCGQGHATHRLQLNNSNSSCAEVIDICLPDERPIG</sequence>
<feature type="region of interest" description="Disordered" evidence="1">
    <location>
        <begin position="1"/>
        <end position="37"/>
    </location>
</feature>
<proteinExistence type="predicted"/>
<feature type="compositionally biased region" description="Acidic residues" evidence="1">
    <location>
        <begin position="1"/>
        <end position="10"/>
    </location>
</feature>
<evidence type="ECO:0000313" key="2">
    <source>
        <dbReference type="Proteomes" id="UP000036681"/>
    </source>
</evidence>
<keyword evidence="2" id="KW-1185">Reference proteome</keyword>
<reference evidence="3" key="1">
    <citation type="submission" date="2017-02" db="UniProtKB">
        <authorList>
            <consortium name="WormBaseParasite"/>
        </authorList>
    </citation>
    <scope>IDENTIFICATION</scope>
</reference>
<dbReference type="WBParaSite" id="ALUE_0001276201-mRNA-1">
    <property type="protein sequence ID" value="ALUE_0001276201-mRNA-1"/>
    <property type="gene ID" value="ALUE_0001276201"/>
</dbReference>
<accession>A0A0M3I6Q3</accession>
<name>A0A0M3I6Q3_ASCLU</name>
<protein>
    <submittedName>
        <fullName evidence="3">Uncharacterized protein</fullName>
    </submittedName>
</protein>
<evidence type="ECO:0000313" key="3">
    <source>
        <dbReference type="WBParaSite" id="ALUE_0001276201-mRNA-1"/>
    </source>
</evidence>
<evidence type="ECO:0000256" key="1">
    <source>
        <dbReference type="SAM" id="MobiDB-lite"/>
    </source>
</evidence>
<dbReference type="Proteomes" id="UP000036681">
    <property type="component" value="Unplaced"/>
</dbReference>
<organism evidence="2 3">
    <name type="scientific">Ascaris lumbricoides</name>
    <name type="common">Giant roundworm</name>
    <dbReference type="NCBI Taxonomy" id="6252"/>
    <lineage>
        <taxon>Eukaryota</taxon>
        <taxon>Metazoa</taxon>
        <taxon>Ecdysozoa</taxon>
        <taxon>Nematoda</taxon>
        <taxon>Chromadorea</taxon>
        <taxon>Rhabditida</taxon>
        <taxon>Spirurina</taxon>
        <taxon>Ascaridomorpha</taxon>
        <taxon>Ascaridoidea</taxon>
        <taxon>Ascarididae</taxon>
        <taxon>Ascaris</taxon>
    </lineage>
</organism>